<dbReference type="VEuPathDB" id="FungiDB:VP01_2654g1"/>
<keyword evidence="5" id="KW-0378">Hydrolase</keyword>
<dbReference type="InterPro" id="IPR036397">
    <property type="entry name" value="RNaseH_sf"/>
</dbReference>
<evidence type="ECO:0000256" key="1">
    <source>
        <dbReference type="ARBA" id="ARBA00022695"/>
    </source>
</evidence>
<dbReference type="GO" id="GO:0016787">
    <property type="term" value="F:hydrolase activity"/>
    <property type="evidence" value="ECO:0007669"/>
    <property type="project" value="UniProtKB-KW"/>
</dbReference>
<evidence type="ECO:0000256" key="8">
    <source>
        <dbReference type="ARBA" id="ARBA00022918"/>
    </source>
</evidence>
<dbReference type="GO" id="GO:0015074">
    <property type="term" value="P:DNA integration"/>
    <property type="evidence" value="ECO:0007669"/>
    <property type="project" value="UniProtKB-KW"/>
</dbReference>
<sequence length="294" mass="33362">MGPSKLFEELHLDLIGPISPVSQKQHKYILTMVDANTRFCSAIPIQAKSNVFSVLTLLLDTEAKRRNLWNEVLSACMLTLNQIPTHKSNKSPYELFKNQVISLEFFRPIGNPVVAYSHHKKTKLDPKGSLGRLLGFEAELKSYKILMNDGKIINSKNVEFLNFEQSITSETPNDELLIEKETERPTLQREEPNPENNENEVKTEEEEDAMSERNTQEDETEDEDSENSDQDVETALIPQIDAPVGRILCERTLRIKPLSLEKILLDGLRQLKMSLVLLKSTMCGKTTGKLPPNT</sequence>
<keyword evidence="9" id="KW-0239">DNA-directed DNA polymerase</keyword>
<dbReference type="InterPro" id="IPR057670">
    <property type="entry name" value="SH3_retrovirus"/>
</dbReference>
<keyword evidence="7" id="KW-0229">DNA integration</keyword>
<feature type="compositionally biased region" description="Acidic residues" evidence="11">
    <location>
        <begin position="217"/>
        <end position="232"/>
    </location>
</feature>
<dbReference type="EMBL" id="LAVV01007562">
    <property type="protein sequence ID" value="KNZ55536.1"/>
    <property type="molecule type" value="Genomic_DNA"/>
</dbReference>
<evidence type="ECO:0000256" key="4">
    <source>
        <dbReference type="ARBA" id="ARBA00022759"/>
    </source>
</evidence>
<keyword evidence="8" id="KW-0695">RNA-directed DNA polymerase</keyword>
<dbReference type="GO" id="GO:0003964">
    <property type="term" value="F:RNA-directed DNA polymerase activity"/>
    <property type="evidence" value="ECO:0007669"/>
    <property type="project" value="UniProtKB-KW"/>
</dbReference>
<proteinExistence type="predicted"/>
<evidence type="ECO:0000256" key="5">
    <source>
        <dbReference type="ARBA" id="ARBA00022801"/>
    </source>
</evidence>
<comment type="caution">
    <text evidence="13">The sequence shown here is derived from an EMBL/GenBank/DDBJ whole genome shotgun (WGS) entry which is preliminary data.</text>
</comment>
<dbReference type="GO" id="GO:0046872">
    <property type="term" value="F:metal ion binding"/>
    <property type="evidence" value="ECO:0007669"/>
    <property type="project" value="UniProtKB-KW"/>
</dbReference>
<dbReference type="GO" id="GO:0006310">
    <property type="term" value="P:DNA recombination"/>
    <property type="evidence" value="ECO:0007669"/>
    <property type="project" value="UniProtKB-KW"/>
</dbReference>
<evidence type="ECO:0000256" key="3">
    <source>
        <dbReference type="ARBA" id="ARBA00022723"/>
    </source>
</evidence>
<evidence type="ECO:0000256" key="10">
    <source>
        <dbReference type="ARBA" id="ARBA00023172"/>
    </source>
</evidence>
<dbReference type="SUPFAM" id="SSF53098">
    <property type="entry name" value="Ribonuclease H-like"/>
    <property type="match status" value="1"/>
</dbReference>
<evidence type="ECO:0000259" key="12">
    <source>
        <dbReference type="Pfam" id="PF25597"/>
    </source>
</evidence>
<dbReference type="Gene3D" id="3.30.420.10">
    <property type="entry name" value="Ribonuclease H-like superfamily/Ribonuclease H"/>
    <property type="match status" value="1"/>
</dbReference>
<dbReference type="PANTHER" id="PTHR42648">
    <property type="entry name" value="TRANSPOSASE, PUTATIVE-RELATED"/>
    <property type="match status" value="1"/>
</dbReference>
<keyword evidence="10" id="KW-0233">DNA recombination</keyword>
<dbReference type="Pfam" id="PF25597">
    <property type="entry name" value="SH3_retrovirus"/>
    <property type="match status" value="1"/>
</dbReference>
<keyword evidence="4" id="KW-0255">Endonuclease</keyword>
<dbReference type="InterPro" id="IPR012337">
    <property type="entry name" value="RNaseH-like_sf"/>
</dbReference>
<keyword evidence="14" id="KW-1185">Reference proteome</keyword>
<keyword evidence="6" id="KW-0460">Magnesium</keyword>
<evidence type="ECO:0000256" key="11">
    <source>
        <dbReference type="SAM" id="MobiDB-lite"/>
    </source>
</evidence>
<evidence type="ECO:0000313" key="14">
    <source>
        <dbReference type="Proteomes" id="UP000037035"/>
    </source>
</evidence>
<keyword evidence="1" id="KW-0548">Nucleotidyltransferase</keyword>
<keyword evidence="3" id="KW-0479">Metal-binding</keyword>
<reference evidence="13 14" key="1">
    <citation type="submission" date="2015-08" db="EMBL/GenBank/DDBJ databases">
        <title>Next Generation Sequencing and Analysis of the Genome of Puccinia sorghi L Schw, the Causal Agent of Maize Common Rust.</title>
        <authorList>
            <person name="Rochi L."/>
            <person name="Burguener G."/>
            <person name="Darino M."/>
            <person name="Turjanski A."/>
            <person name="Kreff E."/>
            <person name="Dieguez M.J."/>
            <person name="Sacco F."/>
        </authorList>
    </citation>
    <scope>NUCLEOTIDE SEQUENCE [LARGE SCALE GENOMIC DNA]</scope>
    <source>
        <strain evidence="13 14">RO10H11247</strain>
    </source>
</reference>
<feature type="region of interest" description="Disordered" evidence="11">
    <location>
        <begin position="172"/>
        <end position="232"/>
    </location>
</feature>
<dbReference type="PANTHER" id="PTHR42648:SF11">
    <property type="entry name" value="TRANSPOSON TY4-P GAG-POL POLYPROTEIN"/>
    <property type="match status" value="1"/>
</dbReference>
<dbReference type="GO" id="GO:0003887">
    <property type="term" value="F:DNA-directed DNA polymerase activity"/>
    <property type="evidence" value="ECO:0007669"/>
    <property type="project" value="UniProtKB-KW"/>
</dbReference>
<feature type="compositionally biased region" description="Basic and acidic residues" evidence="11">
    <location>
        <begin position="177"/>
        <end position="192"/>
    </location>
</feature>
<evidence type="ECO:0000256" key="2">
    <source>
        <dbReference type="ARBA" id="ARBA00022722"/>
    </source>
</evidence>
<evidence type="ECO:0000256" key="7">
    <source>
        <dbReference type="ARBA" id="ARBA00022908"/>
    </source>
</evidence>
<dbReference type="OrthoDB" id="3261476at2759"/>
<name>A0A0L6V434_9BASI</name>
<dbReference type="GO" id="GO:0004519">
    <property type="term" value="F:endonuclease activity"/>
    <property type="evidence" value="ECO:0007669"/>
    <property type="project" value="UniProtKB-KW"/>
</dbReference>
<dbReference type="InterPro" id="IPR039537">
    <property type="entry name" value="Retrotran_Ty1/copia-like"/>
</dbReference>
<evidence type="ECO:0000256" key="6">
    <source>
        <dbReference type="ARBA" id="ARBA00022842"/>
    </source>
</evidence>
<evidence type="ECO:0000313" key="13">
    <source>
        <dbReference type="EMBL" id="KNZ55536.1"/>
    </source>
</evidence>
<evidence type="ECO:0000256" key="9">
    <source>
        <dbReference type="ARBA" id="ARBA00022932"/>
    </source>
</evidence>
<dbReference type="Proteomes" id="UP000037035">
    <property type="component" value="Unassembled WGS sequence"/>
</dbReference>
<dbReference type="AlphaFoldDB" id="A0A0L6V434"/>
<keyword evidence="2" id="KW-0540">Nuclease</keyword>
<feature type="domain" description="Retroviral polymerase SH3-like" evidence="12">
    <location>
        <begin position="116"/>
        <end position="163"/>
    </location>
</feature>
<gene>
    <name evidence="13" type="ORF">VP01_2654g1</name>
</gene>
<keyword evidence="9" id="KW-0808">Transferase</keyword>
<dbReference type="GO" id="GO:0003676">
    <property type="term" value="F:nucleic acid binding"/>
    <property type="evidence" value="ECO:0007669"/>
    <property type="project" value="InterPro"/>
</dbReference>
<accession>A0A0L6V434</accession>
<protein>
    <recommendedName>
        <fullName evidence="12">Retroviral polymerase SH3-like domain-containing protein</fullName>
    </recommendedName>
</protein>
<organism evidence="13 14">
    <name type="scientific">Puccinia sorghi</name>
    <dbReference type="NCBI Taxonomy" id="27349"/>
    <lineage>
        <taxon>Eukaryota</taxon>
        <taxon>Fungi</taxon>
        <taxon>Dikarya</taxon>
        <taxon>Basidiomycota</taxon>
        <taxon>Pucciniomycotina</taxon>
        <taxon>Pucciniomycetes</taxon>
        <taxon>Pucciniales</taxon>
        <taxon>Pucciniaceae</taxon>
        <taxon>Puccinia</taxon>
    </lineage>
</organism>